<dbReference type="GO" id="GO:0045892">
    <property type="term" value="P:negative regulation of DNA-templated transcription"/>
    <property type="evidence" value="ECO:0007669"/>
    <property type="project" value="TreeGrafter"/>
</dbReference>
<dbReference type="PROSITE" id="PS50949">
    <property type="entry name" value="HTH_GNTR"/>
    <property type="match status" value="1"/>
</dbReference>
<proteinExistence type="predicted"/>
<dbReference type="STRING" id="674.VM_17755"/>
<dbReference type="Gene3D" id="1.10.10.10">
    <property type="entry name" value="Winged helix-like DNA-binding domain superfamily/Winged helix DNA-binding domain"/>
    <property type="match status" value="1"/>
</dbReference>
<keyword evidence="3" id="KW-0804">Transcription</keyword>
<dbReference type="OrthoDB" id="6626198at2"/>
<dbReference type="CDD" id="cd07377">
    <property type="entry name" value="WHTH_GntR"/>
    <property type="match status" value="1"/>
</dbReference>
<accession>A0A2J9VKY1</accession>
<dbReference type="InterPro" id="IPR028978">
    <property type="entry name" value="Chorismate_lyase_/UTRA_dom_sf"/>
</dbReference>
<dbReference type="Gene3D" id="3.40.1410.10">
    <property type="entry name" value="Chorismate lyase-like"/>
    <property type="match status" value="1"/>
</dbReference>
<evidence type="ECO:0000256" key="2">
    <source>
        <dbReference type="ARBA" id="ARBA00023125"/>
    </source>
</evidence>
<evidence type="ECO:0000256" key="1">
    <source>
        <dbReference type="ARBA" id="ARBA00023015"/>
    </source>
</evidence>
<evidence type="ECO:0000313" key="6">
    <source>
        <dbReference type="Proteomes" id="UP000053748"/>
    </source>
</evidence>
<dbReference type="Proteomes" id="UP000053748">
    <property type="component" value="Unassembled WGS sequence"/>
</dbReference>
<comment type="caution">
    <text evidence="5">The sequence shown here is derived from an EMBL/GenBank/DDBJ whole genome shotgun (WGS) entry which is preliminary data.</text>
</comment>
<dbReference type="InterPro" id="IPR011663">
    <property type="entry name" value="UTRA"/>
</dbReference>
<dbReference type="GO" id="GO:0003700">
    <property type="term" value="F:DNA-binding transcription factor activity"/>
    <property type="evidence" value="ECO:0007669"/>
    <property type="project" value="InterPro"/>
</dbReference>
<dbReference type="PANTHER" id="PTHR44846">
    <property type="entry name" value="MANNOSYL-D-GLYCERATE TRANSPORT/METABOLISM SYSTEM REPRESSOR MNGR-RELATED"/>
    <property type="match status" value="1"/>
</dbReference>
<name>A0A2J9VKY1_VIBMI</name>
<dbReference type="SUPFAM" id="SSF64288">
    <property type="entry name" value="Chorismate lyase-like"/>
    <property type="match status" value="1"/>
</dbReference>
<dbReference type="InterPro" id="IPR000524">
    <property type="entry name" value="Tscrpt_reg_HTH_GntR"/>
</dbReference>
<dbReference type="EMBL" id="LOSJ02000001">
    <property type="protein sequence ID" value="PNM64430.1"/>
    <property type="molecule type" value="Genomic_DNA"/>
</dbReference>
<gene>
    <name evidence="5" type="ORF">AL544_005820</name>
</gene>
<evidence type="ECO:0000313" key="5">
    <source>
        <dbReference type="EMBL" id="PNM64430.1"/>
    </source>
</evidence>
<dbReference type="SMART" id="SM00345">
    <property type="entry name" value="HTH_GNTR"/>
    <property type="match status" value="1"/>
</dbReference>
<dbReference type="InterPro" id="IPR036390">
    <property type="entry name" value="WH_DNA-bd_sf"/>
</dbReference>
<sequence length="252" mass="28873">MNQGVPLYISIKKAIEERILGAVYQEKIEGELVLAKEFGVARGTIKQAIDELVDDGLLVKKQGRGTFINSERLADKILDFPDFLSQSVYGKLLVCEILNVLPVNATFEIAEQMQVSVGAPLFKVERQYTQDNQRLAYSESYFDANVFPDISSVHFNIPLYEQLRTIYGKAPTRLSERYDFHIATEKEAFLLELETSSPIVITKIQRRSFDVTYQIIDYTEILCRKQAFELVTDIQSINASQVGEYYSRIRFE</sequence>
<protein>
    <submittedName>
        <fullName evidence="5">GntR family transcriptional regulator</fullName>
    </submittedName>
</protein>
<evidence type="ECO:0000256" key="3">
    <source>
        <dbReference type="ARBA" id="ARBA00023163"/>
    </source>
</evidence>
<dbReference type="Pfam" id="PF07702">
    <property type="entry name" value="UTRA"/>
    <property type="match status" value="1"/>
</dbReference>
<reference evidence="5" key="1">
    <citation type="submission" date="2017-12" db="EMBL/GenBank/DDBJ databases">
        <title>FDA dAtabase for Regulatory Grade micrObial Sequences (FDA-ARGOS): Supporting development and validation of Infectious Disease Dx tests.</title>
        <authorList>
            <person name="Hoffmann M."/>
            <person name="Allard M."/>
            <person name="Evans P."/>
            <person name="Brown E."/>
            <person name="Tallon L.J."/>
            <person name="Sadzewicz L."/>
            <person name="Sengamalay N."/>
            <person name="Ott S."/>
            <person name="Godinez A."/>
            <person name="Nagaraj S."/>
            <person name="Vavikolanu K."/>
            <person name="Aluvathingal J."/>
            <person name="Nadendla S."/>
            <person name="Hobson J."/>
            <person name="Sichtig H."/>
        </authorList>
    </citation>
    <scope>NUCLEOTIDE SEQUENCE [LARGE SCALE GENOMIC DNA]</scope>
    <source>
        <strain evidence="5">FDAARGOS_113</strain>
    </source>
</reference>
<dbReference type="InterPro" id="IPR050679">
    <property type="entry name" value="Bact_HTH_transcr_reg"/>
</dbReference>
<feature type="domain" description="HTH gntR-type" evidence="4">
    <location>
        <begin position="5"/>
        <end position="71"/>
    </location>
</feature>
<dbReference type="SUPFAM" id="SSF46785">
    <property type="entry name" value="Winged helix' DNA-binding domain"/>
    <property type="match status" value="1"/>
</dbReference>
<keyword evidence="6" id="KW-1185">Reference proteome</keyword>
<dbReference type="AlphaFoldDB" id="A0A2J9VKY1"/>
<evidence type="ECO:0000259" key="4">
    <source>
        <dbReference type="PROSITE" id="PS50949"/>
    </source>
</evidence>
<dbReference type="InterPro" id="IPR036388">
    <property type="entry name" value="WH-like_DNA-bd_sf"/>
</dbReference>
<dbReference type="Pfam" id="PF00392">
    <property type="entry name" value="GntR"/>
    <property type="match status" value="1"/>
</dbReference>
<dbReference type="PANTHER" id="PTHR44846:SF1">
    <property type="entry name" value="MANNOSYL-D-GLYCERATE TRANSPORT_METABOLISM SYSTEM REPRESSOR MNGR-RELATED"/>
    <property type="match status" value="1"/>
</dbReference>
<keyword evidence="2" id="KW-0238">DNA-binding</keyword>
<organism evidence="5 6">
    <name type="scientific">Vibrio mimicus</name>
    <dbReference type="NCBI Taxonomy" id="674"/>
    <lineage>
        <taxon>Bacteria</taxon>
        <taxon>Pseudomonadati</taxon>
        <taxon>Pseudomonadota</taxon>
        <taxon>Gammaproteobacteria</taxon>
        <taxon>Vibrionales</taxon>
        <taxon>Vibrionaceae</taxon>
        <taxon>Vibrio</taxon>
    </lineage>
</organism>
<dbReference type="GO" id="GO:0003677">
    <property type="term" value="F:DNA binding"/>
    <property type="evidence" value="ECO:0007669"/>
    <property type="project" value="UniProtKB-KW"/>
</dbReference>
<dbReference type="PRINTS" id="PR00035">
    <property type="entry name" value="HTHGNTR"/>
</dbReference>
<keyword evidence="1" id="KW-0805">Transcription regulation</keyword>
<dbReference type="SMART" id="SM00866">
    <property type="entry name" value="UTRA"/>
    <property type="match status" value="1"/>
</dbReference>
<dbReference type="RefSeq" id="WP_001071503.1">
    <property type="nucleotide sequence ID" value="NZ_CAWMSS010000002.1"/>
</dbReference>